<dbReference type="RefSeq" id="WP_267770674.1">
    <property type="nucleotide sequence ID" value="NZ_JAPNKE010000002.1"/>
</dbReference>
<dbReference type="EMBL" id="JAPNKE010000002">
    <property type="protein sequence ID" value="MCY1008025.1"/>
    <property type="molecule type" value="Genomic_DNA"/>
</dbReference>
<feature type="transmembrane region" description="Helical" evidence="2">
    <location>
        <begin position="12"/>
        <end position="29"/>
    </location>
</feature>
<keyword evidence="2" id="KW-1133">Transmembrane helix</keyword>
<dbReference type="InterPro" id="IPR008910">
    <property type="entry name" value="MSC_TM_helix"/>
</dbReference>
<accession>A0A9X3ERT7</accession>
<protein>
    <submittedName>
        <fullName evidence="3">Uncharacterized protein</fullName>
    </submittedName>
</protein>
<comment type="caution">
    <text evidence="3">The sequence shown here is derived from an EMBL/GenBank/DDBJ whole genome shotgun (WGS) entry which is preliminary data.</text>
</comment>
<evidence type="ECO:0000256" key="2">
    <source>
        <dbReference type="SAM" id="Phobius"/>
    </source>
</evidence>
<dbReference type="GO" id="GO:0016020">
    <property type="term" value="C:membrane"/>
    <property type="evidence" value="ECO:0007669"/>
    <property type="project" value="InterPro"/>
</dbReference>
<keyword evidence="4" id="KW-1185">Reference proteome</keyword>
<keyword evidence="2" id="KW-0812">Transmembrane</keyword>
<reference evidence="3" key="1">
    <citation type="submission" date="2022-11" db="EMBL/GenBank/DDBJ databases">
        <title>Minimal conservation of predation-associated metabolite biosynthetic gene clusters underscores biosynthetic potential of Myxococcota including descriptions for ten novel species: Archangium lansinium sp. nov., Myxococcus landrumus sp. nov., Nannocystis bai.</title>
        <authorList>
            <person name="Ahearne A."/>
            <person name="Stevens C."/>
            <person name="Phillips K."/>
        </authorList>
    </citation>
    <scope>NUCLEOTIDE SEQUENCE</scope>
    <source>
        <strain evidence="3">Na p29</strain>
    </source>
</reference>
<dbReference type="PANTHER" id="PTHR30221:SF3">
    <property type="entry name" value="SMALL-CONDUCTANCE MECHANOSENSITIVE CHANNEL"/>
    <property type="match status" value="1"/>
</dbReference>
<proteinExistence type="predicted"/>
<feature type="transmembrane region" description="Helical" evidence="2">
    <location>
        <begin position="49"/>
        <end position="70"/>
    </location>
</feature>
<dbReference type="PANTHER" id="PTHR30221">
    <property type="entry name" value="SMALL-CONDUCTANCE MECHANOSENSITIVE CHANNEL"/>
    <property type="match status" value="1"/>
</dbReference>
<dbReference type="AlphaFoldDB" id="A0A9X3ERT7"/>
<gene>
    <name evidence="3" type="ORF">OV079_21190</name>
</gene>
<evidence type="ECO:0000313" key="4">
    <source>
        <dbReference type="Proteomes" id="UP001150924"/>
    </source>
</evidence>
<dbReference type="Pfam" id="PF05552">
    <property type="entry name" value="MS_channel_1st_1"/>
    <property type="match status" value="1"/>
</dbReference>
<organism evidence="3 4">
    <name type="scientific">Nannocystis pusilla</name>
    <dbReference type="NCBI Taxonomy" id="889268"/>
    <lineage>
        <taxon>Bacteria</taxon>
        <taxon>Pseudomonadati</taxon>
        <taxon>Myxococcota</taxon>
        <taxon>Polyangia</taxon>
        <taxon>Nannocystales</taxon>
        <taxon>Nannocystaceae</taxon>
        <taxon>Nannocystis</taxon>
    </lineage>
</organism>
<dbReference type="InterPro" id="IPR045275">
    <property type="entry name" value="MscS_archaea/bacteria_type"/>
</dbReference>
<dbReference type="InterPro" id="IPR011014">
    <property type="entry name" value="MscS_channel_TM-2"/>
</dbReference>
<sequence length="121" mass="12315">MQQYVIPFAWKAVGAIVLWIVGGILISGAGRVVRSAMTARGIDPTFSHYVNSALSVLLKIILLVAILGLFGVESTSFAAVLAAAGVAIGMAWSGLWPTSPPASSSSSCARSRSATPSAAPA</sequence>
<feature type="compositionally biased region" description="Low complexity" evidence="1">
    <location>
        <begin position="101"/>
        <end position="121"/>
    </location>
</feature>
<evidence type="ECO:0000313" key="3">
    <source>
        <dbReference type="EMBL" id="MCY1008025.1"/>
    </source>
</evidence>
<name>A0A9X3ERT7_9BACT</name>
<dbReference type="SUPFAM" id="SSF82861">
    <property type="entry name" value="Mechanosensitive channel protein MscS (YggB), transmembrane region"/>
    <property type="match status" value="1"/>
</dbReference>
<feature type="transmembrane region" description="Helical" evidence="2">
    <location>
        <begin position="77"/>
        <end position="96"/>
    </location>
</feature>
<dbReference type="GO" id="GO:0008381">
    <property type="term" value="F:mechanosensitive monoatomic ion channel activity"/>
    <property type="evidence" value="ECO:0007669"/>
    <property type="project" value="InterPro"/>
</dbReference>
<evidence type="ECO:0000256" key="1">
    <source>
        <dbReference type="SAM" id="MobiDB-lite"/>
    </source>
</evidence>
<keyword evidence="2" id="KW-0472">Membrane</keyword>
<feature type="region of interest" description="Disordered" evidence="1">
    <location>
        <begin position="97"/>
        <end position="121"/>
    </location>
</feature>
<dbReference type="Gene3D" id="1.10.287.1260">
    <property type="match status" value="1"/>
</dbReference>
<dbReference type="Proteomes" id="UP001150924">
    <property type="component" value="Unassembled WGS sequence"/>
</dbReference>